<accession>A0A328UA91</accession>
<name>A0A328UA91_9FIRM</name>
<dbReference type="RefSeq" id="WP_112333591.1">
    <property type="nucleotide sequence ID" value="NZ_QLYR01000012.1"/>
</dbReference>
<evidence type="ECO:0000256" key="1">
    <source>
        <dbReference type="SAM" id="SignalP"/>
    </source>
</evidence>
<feature type="domain" description="Mannosylglycerate hydrolase MGH1-like glycoside hydrolase" evidence="2">
    <location>
        <begin position="452"/>
        <end position="624"/>
    </location>
</feature>
<dbReference type="AlphaFoldDB" id="A0A328UA91"/>
<evidence type="ECO:0000313" key="3">
    <source>
        <dbReference type="EMBL" id="RAQ22530.1"/>
    </source>
</evidence>
<dbReference type="Gene3D" id="1.50.10.10">
    <property type="match status" value="1"/>
</dbReference>
<reference evidence="3 4" key="1">
    <citation type="submission" date="2018-06" db="EMBL/GenBank/DDBJ databases">
        <title>Noncontiguous genome sequence of Ruminococcaceae bacterium ASD2818.</title>
        <authorList>
            <person name="Chaplin A.V."/>
            <person name="Sokolova S.R."/>
            <person name="Kochetkova T.O."/>
            <person name="Goltsov A.Y."/>
            <person name="Trofimov D.Y."/>
            <person name="Efimov B.A."/>
        </authorList>
    </citation>
    <scope>NUCLEOTIDE SEQUENCE [LARGE SCALE GENOMIC DNA]</scope>
    <source>
        <strain evidence="3 4">ASD2818</strain>
    </source>
</reference>
<gene>
    <name evidence="3" type="ORF">DPQ25_12910</name>
</gene>
<organism evidence="3 4">
    <name type="scientific">Hydrogeniiclostridium mannosilyticum</name>
    <dbReference type="NCBI Taxonomy" id="2764322"/>
    <lineage>
        <taxon>Bacteria</taxon>
        <taxon>Bacillati</taxon>
        <taxon>Bacillota</taxon>
        <taxon>Clostridia</taxon>
        <taxon>Eubacteriales</taxon>
        <taxon>Acutalibacteraceae</taxon>
        <taxon>Hydrogeniiclostridium</taxon>
    </lineage>
</organism>
<proteinExistence type="predicted"/>
<protein>
    <recommendedName>
        <fullName evidence="2">Mannosylglycerate hydrolase MGH1-like glycoside hydrolase domain-containing protein</fullName>
    </recommendedName>
</protein>
<dbReference type="InterPro" id="IPR054491">
    <property type="entry name" value="MGH1-like_GH"/>
</dbReference>
<keyword evidence="4" id="KW-1185">Reference proteome</keyword>
<keyword evidence="1" id="KW-0732">Signal</keyword>
<dbReference type="Pfam" id="PF22422">
    <property type="entry name" value="MGH1-like_GH"/>
    <property type="match status" value="1"/>
</dbReference>
<feature type="chain" id="PRO_5039222148" description="Mannosylglycerate hydrolase MGH1-like glycoside hydrolase domain-containing protein" evidence="1">
    <location>
        <begin position="26"/>
        <end position="895"/>
    </location>
</feature>
<dbReference type="PANTHER" id="PTHR34987">
    <property type="entry name" value="C, PUTATIVE (AFU_ORTHOLOGUE AFUA_3G02880)-RELATED"/>
    <property type="match status" value="1"/>
</dbReference>
<dbReference type="PANTHER" id="PTHR34987:SF6">
    <property type="entry name" value="ALPHA-L-RHAMNOSIDASE SIX-HAIRPIN GLYCOSIDASE DOMAIN-CONTAINING PROTEIN"/>
    <property type="match status" value="1"/>
</dbReference>
<dbReference type="SUPFAM" id="SSF48208">
    <property type="entry name" value="Six-hairpin glycosidases"/>
    <property type="match status" value="1"/>
</dbReference>
<dbReference type="GO" id="GO:0005975">
    <property type="term" value="P:carbohydrate metabolic process"/>
    <property type="evidence" value="ECO:0007669"/>
    <property type="project" value="InterPro"/>
</dbReference>
<feature type="signal peptide" evidence="1">
    <location>
        <begin position="1"/>
        <end position="25"/>
    </location>
</feature>
<dbReference type="InterPro" id="IPR012341">
    <property type="entry name" value="6hp_glycosidase-like_sf"/>
</dbReference>
<sequence>MKKKNFLALTLALLFLILTPASINAAVSREWSWQNAGDEQGWSRNEQIDNWIVTNGRYTLHISDMEDPNITSPTISIDTSVYKILEITYRNTTGNTDAKLYWRRDGEGFSEARAKSIRTQSDNRWHTLQVDLEQMSSWSGTVVQLRFDPTMGGNGNFELDKFSLLDKKNRYMLSNGYYKIGGVDGLIDMICFDPQGKGNYSEDLVNGNLFLSLDYNGSQYSSTSDQVAWSVSGTVLQLQNIHFYNSGLVGNWRIELNGNRMKNTFTITSGGDNKKLTNVGFVMDTPWENSGYEVEASPAGTLKVPFSKMVSSADRYHSAYAYKRTSSEDNEAFGLEGDWIDWQGANGYNFNLRFYPDTKYLSPVCSTDNMRLHFRKANTETITLNNNQAFTRTLDIVLSSPGDVTPSHFTRFEGGDPTVTKALNDMLYEFGYAREAGCTNPDWWEWISLTRAWQDDNYRQVDVDHTLTVRQSDNGYVWTWGNLEGWPFPTDRDSNHYLMTSANYINAVYNYFMYSGDLDYLDSTISKMRSSMSYLLTKFDSASGLFIIDHPDHDGTSRSVGSNYWDIIPYGYKSAYDNIYCYNALRRMAEIEAMLGNSARAAELNGYADTLTRSYNAAFWHNNHYIQVIDANGAAHDYGCVYLNLEAINYGLADTDRAAAIMNYLKTTATASGKADALSAFAFAPRTTMVNNPHNSQGGWYVSIYNSDGIYGTSQLQNGGANFYTMYYELMSRLKTSGADDAYARLTTLVNRFNMEHMQGGNPLYYGEKNQHGSEGNVGLWGEFPESGLVPVVAKDGFMGISADSGGLHVAPNFPATGMTSLTLDSVDYWGMKLKITASNSSVRIQALENNSPYTDWRINGAAAVGRFDITVPISSGGTVTLARGTSVYSLADIS</sequence>
<comment type="caution">
    <text evidence="3">The sequence shown here is derived from an EMBL/GenBank/DDBJ whole genome shotgun (WGS) entry which is preliminary data.</text>
</comment>
<evidence type="ECO:0000259" key="2">
    <source>
        <dbReference type="Pfam" id="PF22422"/>
    </source>
</evidence>
<evidence type="ECO:0000313" key="4">
    <source>
        <dbReference type="Proteomes" id="UP000249377"/>
    </source>
</evidence>
<dbReference type="EMBL" id="QLYR01000012">
    <property type="protein sequence ID" value="RAQ22530.1"/>
    <property type="molecule type" value="Genomic_DNA"/>
</dbReference>
<dbReference type="InterPro" id="IPR008928">
    <property type="entry name" value="6-hairpin_glycosidase_sf"/>
</dbReference>
<dbReference type="Proteomes" id="UP000249377">
    <property type="component" value="Unassembled WGS sequence"/>
</dbReference>